<gene>
    <name evidence="2 4" type="ORF">BDZ99DRAFT_518891</name>
</gene>
<evidence type="ECO:0000313" key="4">
    <source>
        <dbReference type="RefSeq" id="XP_033578602.1"/>
    </source>
</evidence>
<evidence type="ECO:0000313" key="3">
    <source>
        <dbReference type="Proteomes" id="UP000504636"/>
    </source>
</evidence>
<keyword evidence="3" id="KW-1185">Reference proteome</keyword>
<proteinExistence type="predicted"/>
<dbReference type="EMBL" id="MU003698">
    <property type="protein sequence ID" value="KAF2811638.1"/>
    <property type="molecule type" value="Genomic_DNA"/>
</dbReference>
<organism evidence="2">
    <name type="scientific">Mytilinidion resinicola</name>
    <dbReference type="NCBI Taxonomy" id="574789"/>
    <lineage>
        <taxon>Eukaryota</taxon>
        <taxon>Fungi</taxon>
        <taxon>Dikarya</taxon>
        <taxon>Ascomycota</taxon>
        <taxon>Pezizomycotina</taxon>
        <taxon>Dothideomycetes</taxon>
        <taxon>Pleosporomycetidae</taxon>
        <taxon>Mytilinidiales</taxon>
        <taxon>Mytilinidiaceae</taxon>
        <taxon>Mytilinidion</taxon>
    </lineage>
</organism>
<accession>A0A6A6YSU7</accession>
<evidence type="ECO:0000313" key="2">
    <source>
        <dbReference type="EMBL" id="KAF2811638.1"/>
    </source>
</evidence>
<feature type="region of interest" description="Disordered" evidence="1">
    <location>
        <begin position="1"/>
        <end position="20"/>
    </location>
</feature>
<reference evidence="2 4" key="1">
    <citation type="journal article" date="2020" name="Stud. Mycol.">
        <title>101 Dothideomycetes genomes: a test case for predicting lifestyles and emergence of pathogens.</title>
        <authorList>
            <person name="Haridas S."/>
            <person name="Albert R."/>
            <person name="Binder M."/>
            <person name="Bloem J."/>
            <person name="Labutti K."/>
            <person name="Salamov A."/>
            <person name="Andreopoulos B."/>
            <person name="Baker S."/>
            <person name="Barry K."/>
            <person name="Bills G."/>
            <person name="Bluhm B."/>
            <person name="Cannon C."/>
            <person name="Castanera R."/>
            <person name="Culley D."/>
            <person name="Daum C."/>
            <person name="Ezra D."/>
            <person name="Gonzalez J."/>
            <person name="Henrissat B."/>
            <person name="Kuo A."/>
            <person name="Liang C."/>
            <person name="Lipzen A."/>
            <person name="Lutzoni F."/>
            <person name="Magnuson J."/>
            <person name="Mondo S."/>
            <person name="Nolan M."/>
            <person name="Ohm R."/>
            <person name="Pangilinan J."/>
            <person name="Park H.-J."/>
            <person name="Ramirez L."/>
            <person name="Alfaro M."/>
            <person name="Sun H."/>
            <person name="Tritt A."/>
            <person name="Yoshinaga Y."/>
            <person name="Zwiers L.-H."/>
            <person name="Turgeon B."/>
            <person name="Goodwin S."/>
            <person name="Spatafora J."/>
            <person name="Crous P."/>
            <person name="Grigoriev I."/>
        </authorList>
    </citation>
    <scope>NUCLEOTIDE SEQUENCE</scope>
    <source>
        <strain evidence="2 4">CBS 304.34</strain>
    </source>
</reference>
<evidence type="ECO:0000256" key="1">
    <source>
        <dbReference type="SAM" id="MobiDB-lite"/>
    </source>
</evidence>
<dbReference type="GeneID" id="54466245"/>
<sequence length="260" mass="28459">MTAPVAHLGTVKGPPSQPRSTAELDPFLCLSLLLGARQLPRSPHLLSAVTPNGAIVNAIGLRHTPPVARPERAIRQRRPPFLRRRLSGQLRLRAMLQSATFVRMPLLALGMPLPAPLESAPWNPHLDRAPELCVSNEHGQRVAAAAVGKALSLSHRCVQQVEPQRHRIRHRGSPGWPEYADRDETKSVRGRPAGFESAGVVELTSIAFGLVRGVQQGTLRAMHVDRRQRCTSRSTPRTGHALATKRNPESTALLQVRCTS</sequence>
<reference evidence="4" key="2">
    <citation type="submission" date="2020-04" db="EMBL/GenBank/DDBJ databases">
        <authorList>
            <consortium name="NCBI Genome Project"/>
        </authorList>
    </citation>
    <scope>NUCLEOTIDE SEQUENCE</scope>
    <source>
        <strain evidence="4">CBS 304.34</strain>
    </source>
</reference>
<feature type="region of interest" description="Disordered" evidence="1">
    <location>
        <begin position="163"/>
        <end position="191"/>
    </location>
</feature>
<name>A0A6A6YSU7_9PEZI</name>
<protein>
    <submittedName>
        <fullName evidence="2 4">Uncharacterized protein</fullName>
    </submittedName>
</protein>
<reference evidence="4" key="3">
    <citation type="submission" date="2025-04" db="UniProtKB">
        <authorList>
            <consortium name="RefSeq"/>
        </authorList>
    </citation>
    <scope>IDENTIFICATION</scope>
    <source>
        <strain evidence="4">CBS 304.34</strain>
    </source>
</reference>
<dbReference type="AlphaFoldDB" id="A0A6A6YSU7"/>
<dbReference type="RefSeq" id="XP_033578602.1">
    <property type="nucleotide sequence ID" value="XM_033725352.1"/>
</dbReference>
<dbReference type="Proteomes" id="UP000504636">
    <property type="component" value="Unplaced"/>
</dbReference>